<organism evidence="1">
    <name type="scientific">mine drainage metagenome</name>
    <dbReference type="NCBI Taxonomy" id="410659"/>
    <lineage>
        <taxon>unclassified sequences</taxon>
        <taxon>metagenomes</taxon>
        <taxon>ecological metagenomes</taxon>
    </lineage>
</organism>
<accession>A0A1J5PB63</accession>
<comment type="caution">
    <text evidence="1">The sequence shown here is derived from an EMBL/GenBank/DDBJ whole genome shotgun (WGS) entry which is preliminary data.</text>
</comment>
<gene>
    <name evidence="1" type="ORF">GALL_495130</name>
</gene>
<name>A0A1J5PB63_9ZZZZ</name>
<dbReference type="AlphaFoldDB" id="A0A1J5PB63"/>
<protein>
    <submittedName>
        <fullName evidence="1">Uncharacterized protein</fullName>
    </submittedName>
</protein>
<dbReference type="EMBL" id="MLJW01005045">
    <property type="protein sequence ID" value="OIQ68889.1"/>
    <property type="molecule type" value="Genomic_DNA"/>
</dbReference>
<evidence type="ECO:0000313" key="1">
    <source>
        <dbReference type="EMBL" id="OIQ68889.1"/>
    </source>
</evidence>
<proteinExistence type="predicted"/>
<reference evidence="1" key="1">
    <citation type="submission" date="2016-10" db="EMBL/GenBank/DDBJ databases">
        <title>Sequence of Gallionella enrichment culture.</title>
        <authorList>
            <person name="Poehlein A."/>
            <person name="Muehling M."/>
            <person name="Daniel R."/>
        </authorList>
    </citation>
    <scope>NUCLEOTIDE SEQUENCE</scope>
</reference>
<sequence>MVATHDRVLRLPVPARIGRDFDAAVGFDQAEQVAYAPVRGKRRRAAGARGLAFDRERDVPDTCAVQQFARLDGAGRARLASRLDVPDALQAQHTVSPVLARREAPAVAMRLEPEPGHAAQRLEARKPWRLAGLHAPEEVRERLVQALERDLLAGAVHAGPVGRQIGADLREAPALLHVAHDQARLAVGVDAFVQGRVPQVLVRAQQMLHTSSLRGIRVELIGDLAALHAGQQYAATHSSQQARAARAIPLRPEGRSPSRGRVDILPGLRAWICRATNIGLPRNMLATI</sequence>